<keyword evidence="3 6" id="KW-0812">Transmembrane</keyword>
<keyword evidence="8" id="KW-0675">Receptor</keyword>
<reference evidence="8" key="1">
    <citation type="submission" date="2014-05" db="EMBL/GenBank/DDBJ databases">
        <authorList>
            <person name="Chronopoulou M."/>
        </authorList>
    </citation>
    <scope>NUCLEOTIDE SEQUENCE</scope>
    <source>
        <tissue evidence="8">Whole organism</tissue>
    </source>
</reference>
<feature type="transmembrane region" description="Helical" evidence="6">
    <location>
        <begin position="15"/>
        <end position="35"/>
    </location>
</feature>
<evidence type="ECO:0000256" key="4">
    <source>
        <dbReference type="ARBA" id="ARBA00022989"/>
    </source>
</evidence>
<dbReference type="AlphaFoldDB" id="A0A0K2U160"/>
<evidence type="ECO:0000256" key="6">
    <source>
        <dbReference type="SAM" id="Phobius"/>
    </source>
</evidence>
<feature type="non-terminal residue" evidence="8">
    <location>
        <position position="1"/>
    </location>
</feature>
<dbReference type="InterPro" id="IPR000276">
    <property type="entry name" value="GPCR_Rhodpsn"/>
</dbReference>
<feature type="transmembrane region" description="Helical" evidence="6">
    <location>
        <begin position="70"/>
        <end position="91"/>
    </location>
</feature>
<evidence type="ECO:0000256" key="3">
    <source>
        <dbReference type="ARBA" id="ARBA00022692"/>
    </source>
</evidence>
<feature type="domain" description="G-protein coupled receptors family 1 profile" evidence="7">
    <location>
        <begin position="1"/>
        <end position="132"/>
    </location>
</feature>
<organism evidence="8">
    <name type="scientific">Lepeophtheirus salmonis</name>
    <name type="common">Salmon louse</name>
    <name type="synonym">Caligus salmonis</name>
    <dbReference type="NCBI Taxonomy" id="72036"/>
    <lineage>
        <taxon>Eukaryota</taxon>
        <taxon>Metazoa</taxon>
        <taxon>Ecdysozoa</taxon>
        <taxon>Arthropoda</taxon>
        <taxon>Crustacea</taxon>
        <taxon>Multicrustacea</taxon>
        <taxon>Hexanauplia</taxon>
        <taxon>Copepoda</taxon>
        <taxon>Siphonostomatoida</taxon>
        <taxon>Caligidae</taxon>
        <taxon>Lepeophtheirus</taxon>
    </lineage>
</organism>
<dbReference type="GO" id="GO:0016020">
    <property type="term" value="C:membrane"/>
    <property type="evidence" value="ECO:0007669"/>
    <property type="project" value="UniProtKB-SubCell"/>
</dbReference>
<keyword evidence="5 6" id="KW-0472">Membrane</keyword>
<dbReference type="OrthoDB" id="10011262at2759"/>
<dbReference type="GO" id="GO:0004930">
    <property type="term" value="F:G protein-coupled receptor activity"/>
    <property type="evidence" value="ECO:0007669"/>
    <property type="project" value="InterPro"/>
</dbReference>
<dbReference type="Gene3D" id="1.20.1070.10">
    <property type="entry name" value="Rhodopsin 7-helix transmembrane proteins"/>
    <property type="match status" value="1"/>
</dbReference>
<dbReference type="PANTHER" id="PTHR46641:SF2">
    <property type="entry name" value="FMRFAMIDE RECEPTOR"/>
    <property type="match status" value="1"/>
</dbReference>
<keyword evidence="4 6" id="KW-1133">Transmembrane helix</keyword>
<evidence type="ECO:0000259" key="7">
    <source>
        <dbReference type="PROSITE" id="PS50262"/>
    </source>
</evidence>
<sequence>FQPTLLRRNQTYFRIYSFGINMMIMIVFPVLIMSYSSYTIYHKMAETSMNLLSSDRNQARLRRNQSITRMLIGIIIMFLICHTGKVVISIYETFLMLFSGDTKQEFAPWAKGLIVINTLLVVINCSCNFVFYCGDVVFRECLSTISQSGCNNGIKENLYSMRQTKSVNNHQSLQNPNNENLKPSEFTEVRESVNYV</sequence>
<comment type="subcellular location">
    <subcellularLocation>
        <location evidence="1">Membrane</location>
    </subcellularLocation>
</comment>
<dbReference type="EMBL" id="HACA01014612">
    <property type="protein sequence ID" value="CDW31973.1"/>
    <property type="molecule type" value="Transcribed_RNA"/>
</dbReference>
<evidence type="ECO:0000313" key="8">
    <source>
        <dbReference type="EMBL" id="CDW31973.1"/>
    </source>
</evidence>
<dbReference type="InterPro" id="IPR052954">
    <property type="entry name" value="GPCR-Ligand_Int"/>
</dbReference>
<dbReference type="Pfam" id="PF00001">
    <property type="entry name" value="7tm_1"/>
    <property type="match status" value="1"/>
</dbReference>
<protein>
    <submittedName>
        <fullName evidence="8">FMRFamide receptorlike [Bombus terrestris]</fullName>
    </submittedName>
</protein>
<feature type="transmembrane region" description="Helical" evidence="6">
    <location>
        <begin position="111"/>
        <end position="133"/>
    </location>
</feature>
<name>A0A0K2U160_LEPSM</name>
<accession>A0A0K2U160</accession>
<dbReference type="PANTHER" id="PTHR46641">
    <property type="entry name" value="FMRFAMIDE RECEPTOR-RELATED"/>
    <property type="match status" value="1"/>
</dbReference>
<proteinExistence type="inferred from homology"/>
<evidence type="ECO:0000256" key="2">
    <source>
        <dbReference type="ARBA" id="ARBA00010663"/>
    </source>
</evidence>
<dbReference type="InterPro" id="IPR017452">
    <property type="entry name" value="GPCR_Rhodpsn_7TM"/>
</dbReference>
<dbReference type="SUPFAM" id="SSF81321">
    <property type="entry name" value="Family A G protein-coupled receptor-like"/>
    <property type="match status" value="1"/>
</dbReference>
<evidence type="ECO:0000256" key="5">
    <source>
        <dbReference type="ARBA" id="ARBA00023136"/>
    </source>
</evidence>
<dbReference type="PROSITE" id="PS50262">
    <property type="entry name" value="G_PROTEIN_RECEP_F1_2"/>
    <property type="match status" value="1"/>
</dbReference>
<evidence type="ECO:0000256" key="1">
    <source>
        <dbReference type="ARBA" id="ARBA00004370"/>
    </source>
</evidence>
<comment type="similarity">
    <text evidence="2">Belongs to the G-protein coupled receptor 1 family.</text>
</comment>